<dbReference type="GO" id="GO:0004356">
    <property type="term" value="F:glutamine synthetase activity"/>
    <property type="evidence" value="ECO:0007669"/>
    <property type="project" value="InterPro"/>
</dbReference>
<evidence type="ECO:0000256" key="1">
    <source>
        <dbReference type="PROSITE-ProRule" id="PRU01331"/>
    </source>
</evidence>
<evidence type="ECO:0000259" key="4">
    <source>
        <dbReference type="PROSITE" id="PS51987"/>
    </source>
</evidence>
<dbReference type="Pfam" id="PF04909">
    <property type="entry name" value="Amidohydro_2"/>
    <property type="match status" value="1"/>
</dbReference>
<evidence type="ECO:0000256" key="2">
    <source>
        <dbReference type="RuleBase" id="RU000384"/>
    </source>
</evidence>
<dbReference type="SUPFAM" id="SSF55931">
    <property type="entry name" value="Glutamine synthetase/guanido kinase"/>
    <property type="match status" value="1"/>
</dbReference>
<dbReference type="InterPro" id="IPR008146">
    <property type="entry name" value="Gln_synth_cat_dom"/>
</dbReference>
<dbReference type="Pfam" id="PF00120">
    <property type="entry name" value="Gln-synt_C"/>
    <property type="match status" value="1"/>
</dbReference>
<feature type="compositionally biased region" description="Polar residues" evidence="3">
    <location>
        <begin position="498"/>
        <end position="508"/>
    </location>
</feature>
<comment type="caution">
    <text evidence="5">The sequence shown here is derived from an EMBL/GenBank/DDBJ whole genome shotgun (WGS) entry which is preliminary data.</text>
</comment>
<dbReference type="AlphaFoldDB" id="A0AAN8ESK1"/>
<dbReference type="InterPro" id="IPR032466">
    <property type="entry name" value="Metal_Hydrolase"/>
</dbReference>
<dbReference type="InterPro" id="IPR014746">
    <property type="entry name" value="Gln_synth/guanido_kin_cat_dom"/>
</dbReference>
<accession>A0AAN8ESK1</accession>
<dbReference type="Proteomes" id="UP001316803">
    <property type="component" value="Unassembled WGS sequence"/>
</dbReference>
<reference evidence="5 6" key="1">
    <citation type="submission" date="2022-12" db="EMBL/GenBank/DDBJ databases">
        <title>Genomic features and morphological characterization of a novel Knufia sp. strain isolated from spacecraft assembly facility.</title>
        <authorList>
            <person name="Teixeira M."/>
            <person name="Chander A.M."/>
            <person name="Stajich J.E."/>
            <person name="Venkateswaran K."/>
        </authorList>
    </citation>
    <scope>NUCLEOTIDE SEQUENCE [LARGE SCALE GENOMIC DNA]</scope>
    <source>
        <strain evidence="5 6">FJI-L2-BK-P2</strain>
    </source>
</reference>
<dbReference type="PROSITE" id="PS51987">
    <property type="entry name" value="GS_CATALYTIC"/>
    <property type="match status" value="1"/>
</dbReference>
<dbReference type="Gene3D" id="3.20.20.140">
    <property type="entry name" value="Metal-dependent hydrolases"/>
    <property type="match status" value="1"/>
</dbReference>
<gene>
    <name evidence="5" type="ORF">OHC33_003895</name>
</gene>
<dbReference type="InterPro" id="IPR006680">
    <property type="entry name" value="Amidohydro-rel"/>
</dbReference>
<protein>
    <recommendedName>
        <fullName evidence="4">GS catalytic domain-containing protein</fullName>
    </recommendedName>
</protein>
<evidence type="ECO:0000313" key="5">
    <source>
        <dbReference type="EMBL" id="KAK5955215.1"/>
    </source>
</evidence>
<dbReference type="PANTHER" id="PTHR43383:SF2">
    <property type="entry name" value="AMIDOHYDROLASE 2 FAMILY PROTEIN"/>
    <property type="match status" value="1"/>
</dbReference>
<feature type="region of interest" description="Disordered" evidence="3">
    <location>
        <begin position="462"/>
        <end position="481"/>
    </location>
</feature>
<evidence type="ECO:0000256" key="3">
    <source>
        <dbReference type="SAM" id="MobiDB-lite"/>
    </source>
</evidence>
<dbReference type="GO" id="GO:0016787">
    <property type="term" value="F:hydrolase activity"/>
    <property type="evidence" value="ECO:0007669"/>
    <property type="project" value="InterPro"/>
</dbReference>
<comment type="similarity">
    <text evidence="1 2">Belongs to the glutamine synthetase family.</text>
</comment>
<sequence length="1003" mass="112510">MPFGLGDQPYANIHYLSSSSEPNEHDLKAIIRSYPLIDNHAHNLLREEEAHGNEHYPFESITSEAQGHALQEHVQSTLAHVRAVKQLAELLKCPASLEDVKAARYEWVVRDYDSFIRTCFAGTHALLLDDGLPQDSVYPVRWHDRHAPTVRRIARIEAVAAELLEQLAHAAGFLAPGVDSDWAIEKSEAFLLRFNTMFRNQIKTLAADPGVCGFKSVVCYRSGLDVSLSSRHTFRPHQSLADSALLSAFHSFLQDAVRKHDYRVAEKAVNDFLVVAACDVLHKLVETEGETLPIQFHTGLGDVDIDLIKSNPAYMQPLIEAFPNVDFVILHSSYPYTREAGYLAANYANAWLDIGEIFPMISRQGQESVLRQALELTPASKILWSTDGHFYPETFYLANRQFRDALESVLGELVASEDLTLMQAINIAVDILFWNSNALYKLDEERRFPQLLRACGRADSASRRSTLVNSRENGSATRDRASISHVSISDAGLYSSASTAVHSPTRTRGTPVRSAPRSDATRPASDPFTDTGDSTTMSPRSHRALSLHRAPQLSQDATEFEAFMRQHPEVKYIWLQFISHTATMRARMIPVKQFQKHIARSTYPGISRALTRQLQNERPADGCIATGEFQLVPDFRSLCLNRGIDSPSATVQTWWMVDSDDNDQKVCWDRCPRYALQKQMQALSDEFELFVLMGFEIEVIFVRPMKNDNGTDFTGFDVVHELHSWSNMTYQQLDMLSMIEEIVDILAEIGIDVCQFHAESAPTQWEFSLPPSSPLKAVDQLYKAKETIGNITKKHGLKATFYPRPYAMAPGSAQHAHFSINGDSETVGKHADSFLAGVLQHLPSILAFSLPVEESYARVASGVWAGGEWITWGTQNREVPLRKCGPGHWEFKPIDGMGNTYLSMAALIAAGLLGLRDEISLVQQDTLVDVSTLDQEEREGLGITERLPNTLQKSLDSLREDGALVNLLGQNLVDDYLAVKKAEMEMLNEMDEQKRRTWLMARY</sequence>
<feature type="domain" description="GS catalytic" evidence="4">
    <location>
        <begin position="672"/>
        <end position="1003"/>
    </location>
</feature>
<feature type="region of interest" description="Disordered" evidence="3">
    <location>
        <begin position="498"/>
        <end position="539"/>
    </location>
</feature>
<dbReference type="PANTHER" id="PTHR43383">
    <property type="entry name" value="NODULIN 6"/>
    <property type="match status" value="1"/>
</dbReference>
<feature type="compositionally biased region" description="Polar residues" evidence="3">
    <location>
        <begin position="463"/>
        <end position="476"/>
    </location>
</feature>
<dbReference type="Gene3D" id="3.30.590.10">
    <property type="entry name" value="Glutamine synthetase/guanido kinase, catalytic domain"/>
    <property type="match status" value="1"/>
</dbReference>
<dbReference type="SUPFAM" id="SSF51556">
    <property type="entry name" value="Metallo-dependent hydrolases"/>
    <property type="match status" value="1"/>
</dbReference>
<dbReference type="EMBL" id="JAKLMC020000007">
    <property type="protein sequence ID" value="KAK5955215.1"/>
    <property type="molecule type" value="Genomic_DNA"/>
</dbReference>
<organism evidence="5 6">
    <name type="scientific">Knufia fluminis</name>
    <dbReference type="NCBI Taxonomy" id="191047"/>
    <lineage>
        <taxon>Eukaryota</taxon>
        <taxon>Fungi</taxon>
        <taxon>Dikarya</taxon>
        <taxon>Ascomycota</taxon>
        <taxon>Pezizomycotina</taxon>
        <taxon>Eurotiomycetes</taxon>
        <taxon>Chaetothyriomycetidae</taxon>
        <taxon>Chaetothyriales</taxon>
        <taxon>Trichomeriaceae</taxon>
        <taxon>Knufia</taxon>
    </lineage>
</organism>
<dbReference type="SMART" id="SM01230">
    <property type="entry name" value="Gln-synt_C"/>
    <property type="match status" value="1"/>
</dbReference>
<name>A0AAN8ESK1_9EURO</name>
<keyword evidence="6" id="KW-1185">Reference proteome</keyword>
<evidence type="ECO:0000313" key="6">
    <source>
        <dbReference type="Proteomes" id="UP001316803"/>
    </source>
</evidence>
<proteinExistence type="inferred from homology"/>